<feature type="compositionally biased region" description="Polar residues" evidence="1">
    <location>
        <begin position="134"/>
        <end position="167"/>
    </location>
</feature>
<protein>
    <submittedName>
        <fullName evidence="2">Uncharacterized protein</fullName>
    </submittedName>
</protein>
<accession>A0A284REU2</accession>
<feature type="compositionally biased region" description="Polar residues" evidence="1">
    <location>
        <begin position="101"/>
        <end position="112"/>
    </location>
</feature>
<organism evidence="2 3">
    <name type="scientific">Armillaria ostoyae</name>
    <name type="common">Armillaria root rot fungus</name>
    <dbReference type="NCBI Taxonomy" id="47428"/>
    <lineage>
        <taxon>Eukaryota</taxon>
        <taxon>Fungi</taxon>
        <taxon>Dikarya</taxon>
        <taxon>Basidiomycota</taxon>
        <taxon>Agaricomycotina</taxon>
        <taxon>Agaricomycetes</taxon>
        <taxon>Agaricomycetidae</taxon>
        <taxon>Agaricales</taxon>
        <taxon>Marasmiineae</taxon>
        <taxon>Physalacriaceae</taxon>
        <taxon>Armillaria</taxon>
    </lineage>
</organism>
<evidence type="ECO:0000313" key="3">
    <source>
        <dbReference type="Proteomes" id="UP000219338"/>
    </source>
</evidence>
<name>A0A284REU2_ARMOS</name>
<feature type="region of interest" description="Disordered" evidence="1">
    <location>
        <begin position="98"/>
        <end position="117"/>
    </location>
</feature>
<sequence length="167" mass="18240">MSSQQPNVEKISEILAQLHTPASMDQWKLPFHPSKALNGGDSDQEDMMNADDRSNFEQSSEFSSKGHHTQEDVVKNLDDEFFVPWQPEDDDVIVPKVVWQGNGNPDQGTSPDINAPDGLSIIPHKVIPLDFGGSLSTPVTSDTQGEAIPTSQSCSANQTTPSSDKHR</sequence>
<evidence type="ECO:0000313" key="2">
    <source>
        <dbReference type="EMBL" id="SJL07263.1"/>
    </source>
</evidence>
<evidence type="ECO:0000256" key="1">
    <source>
        <dbReference type="SAM" id="MobiDB-lite"/>
    </source>
</evidence>
<feature type="region of interest" description="Disordered" evidence="1">
    <location>
        <begin position="26"/>
        <end position="71"/>
    </location>
</feature>
<dbReference type="AlphaFoldDB" id="A0A284REU2"/>
<dbReference type="Proteomes" id="UP000219338">
    <property type="component" value="Unassembled WGS sequence"/>
</dbReference>
<gene>
    <name evidence="2" type="ORF">ARMOST_10606</name>
</gene>
<dbReference type="EMBL" id="FUEG01000008">
    <property type="protein sequence ID" value="SJL07263.1"/>
    <property type="molecule type" value="Genomic_DNA"/>
</dbReference>
<dbReference type="STRING" id="47428.A0A284REU2"/>
<proteinExistence type="predicted"/>
<feature type="region of interest" description="Disordered" evidence="1">
    <location>
        <begin position="131"/>
        <end position="167"/>
    </location>
</feature>
<reference evidence="3" key="1">
    <citation type="journal article" date="2017" name="Nat. Ecol. Evol.">
        <title>Genome expansion and lineage-specific genetic innovations in the forest pathogenic fungi Armillaria.</title>
        <authorList>
            <person name="Sipos G."/>
            <person name="Prasanna A.N."/>
            <person name="Walter M.C."/>
            <person name="O'Connor E."/>
            <person name="Balint B."/>
            <person name="Krizsan K."/>
            <person name="Kiss B."/>
            <person name="Hess J."/>
            <person name="Varga T."/>
            <person name="Slot J."/>
            <person name="Riley R."/>
            <person name="Boka B."/>
            <person name="Rigling D."/>
            <person name="Barry K."/>
            <person name="Lee J."/>
            <person name="Mihaltcheva S."/>
            <person name="LaButti K."/>
            <person name="Lipzen A."/>
            <person name="Waldron R."/>
            <person name="Moloney N.M."/>
            <person name="Sperisen C."/>
            <person name="Kredics L."/>
            <person name="Vagvoelgyi C."/>
            <person name="Patrignani A."/>
            <person name="Fitzpatrick D."/>
            <person name="Nagy I."/>
            <person name="Doyle S."/>
            <person name="Anderson J.B."/>
            <person name="Grigoriev I.V."/>
            <person name="Gueldener U."/>
            <person name="Muensterkoetter M."/>
            <person name="Nagy L.G."/>
        </authorList>
    </citation>
    <scope>NUCLEOTIDE SEQUENCE [LARGE SCALE GENOMIC DNA]</scope>
    <source>
        <strain evidence="3">C18/9</strain>
    </source>
</reference>
<keyword evidence="3" id="KW-1185">Reference proteome</keyword>